<keyword evidence="2" id="KW-1185">Reference proteome</keyword>
<dbReference type="AlphaFoldDB" id="A0A812KJY8"/>
<dbReference type="Proteomes" id="UP000649617">
    <property type="component" value="Unassembled WGS sequence"/>
</dbReference>
<organism evidence="1 2">
    <name type="scientific">Symbiodinium pilosum</name>
    <name type="common">Dinoflagellate</name>
    <dbReference type="NCBI Taxonomy" id="2952"/>
    <lineage>
        <taxon>Eukaryota</taxon>
        <taxon>Sar</taxon>
        <taxon>Alveolata</taxon>
        <taxon>Dinophyceae</taxon>
        <taxon>Suessiales</taxon>
        <taxon>Symbiodiniaceae</taxon>
        <taxon>Symbiodinium</taxon>
    </lineage>
</organism>
<dbReference type="OrthoDB" id="10571596at2759"/>
<accession>A0A812KJY8</accession>
<dbReference type="EMBL" id="CAJNIZ010004341">
    <property type="protein sequence ID" value="CAE7231705.1"/>
    <property type="molecule type" value="Genomic_DNA"/>
</dbReference>
<gene>
    <name evidence="1" type="ORF">SPIL2461_LOCUS3566</name>
</gene>
<proteinExistence type="predicted"/>
<evidence type="ECO:0000313" key="1">
    <source>
        <dbReference type="EMBL" id="CAE7231705.1"/>
    </source>
</evidence>
<name>A0A812KJY8_SYMPI</name>
<reference evidence="1" key="1">
    <citation type="submission" date="2021-02" db="EMBL/GenBank/DDBJ databases">
        <authorList>
            <person name="Dougan E. K."/>
            <person name="Rhodes N."/>
            <person name="Thang M."/>
            <person name="Chan C."/>
        </authorList>
    </citation>
    <scope>NUCLEOTIDE SEQUENCE</scope>
</reference>
<sequence length="181" mass="20137">MGQTPPELSRRVQASSYFYLQFGLFASCSVDWSGHGGLRRRNTVDAGPEHEEPDFEASVSDATSGVCADIFREVCDWMSDSQSEACQNPDWMPPPWQDSPHSGLVLGHELTGKALSSGSPGRGPITVYVRSLNGKLLLELPQARYRHLLILPLKHFVCGLLHICPNTCFKIGLPRDPMWWN</sequence>
<protein>
    <submittedName>
        <fullName evidence="1">Uncharacterized protein</fullName>
    </submittedName>
</protein>
<evidence type="ECO:0000313" key="2">
    <source>
        <dbReference type="Proteomes" id="UP000649617"/>
    </source>
</evidence>
<comment type="caution">
    <text evidence="1">The sequence shown here is derived from an EMBL/GenBank/DDBJ whole genome shotgun (WGS) entry which is preliminary data.</text>
</comment>